<proteinExistence type="inferred from homology"/>
<protein>
    <recommendedName>
        <fullName evidence="4">Alanine racemase</fullName>
        <ecNumber evidence="4">5.1.1.1</ecNumber>
    </recommendedName>
</protein>
<dbReference type="InterPro" id="IPR013221">
    <property type="entry name" value="Mur_ligase_cen"/>
</dbReference>
<comment type="cofactor">
    <cofactor evidence="1 4">
        <name>pyridoxal 5'-phosphate</name>
        <dbReference type="ChEBI" id="CHEBI:597326"/>
    </cofactor>
</comment>
<dbReference type="PRINTS" id="PR00992">
    <property type="entry name" value="ALARACEMASE"/>
</dbReference>
<name>A0ABZ2QB32_9FLAO</name>
<dbReference type="InterPro" id="IPR035911">
    <property type="entry name" value="MurE/MurF_N"/>
</dbReference>
<keyword evidence="6" id="KW-0436">Ligase</keyword>
<dbReference type="InterPro" id="IPR036615">
    <property type="entry name" value="Mur_ligase_C_dom_sf"/>
</dbReference>
<comment type="catalytic activity">
    <reaction evidence="4">
        <text>L-alanine = D-alanine</text>
        <dbReference type="Rhea" id="RHEA:20249"/>
        <dbReference type="ChEBI" id="CHEBI:57416"/>
        <dbReference type="ChEBI" id="CHEBI:57972"/>
        <dbReference type="EC" id="5.1.1.1"/>
    </reaction>
</comment>
<dbReference type="Proteomes" id="UP001447857">
    <property type="component" value="Chromosome"/>
</dbReference>
<comment type="function">
    <text evidence="4">Catalyzes the interconversion of L-alanine and D-alanine. May also act on other amino acids.</text>
</comment>
<accession>A0ABZ2QB32</accession>
<dbReference type="InterPro" id="IPR009006">
    <property type="entry name" value="Ala_racemase/Decarboxylase_C"/>
</dbReference>
<dbReference type="Pfam" id="PF01225">
    <property type="entry name" value="Mur_ligase"/>
    <property type="match status" value="1"/>
</dbReference>
<dbReference type="Gene3D" id="2.40.37.10">
    <property type="entry name" value="Lyase, Ornithine Decarboxylase, Chain A, domain 1"/>
    <property type="match status" value="1"/>
</dbReference>
<dbReference type="InterPro" id="IPR036565">
    <property type="entry name" value="Mur-like_cat_sf"/>
</dbReference>
<reference evidence="6 7" key="1">
    <citation type="submission" date="2024-02" db="EMBL/GenBank/DDBJ databases">
        <title>complete genome of Flavobacterium ginsenosidimutans Str. YTB16.</title>
        <authorList>
            <person name="Wang Q."/>
        </authorList>
    </citation>
    <scope>NUCLEOTIDE SEQUENCE [LARGE SCALE GENOMIC DNA]</scope>
    <source>
        <strain evidence="6 7">YTB16</strain>
    </source>
</reference>
<dbReference type="NCBIfam" id="NF008897">
    <property type="entry name" value="PRK11930.1"/>
    <property type="match status" value="1"/>
</dbReference>
<evidence type="ECO:0000256" key="2">
    <source>
        <dbReference type="ARBA" id="ARBA00022898"/>
    </source>
</evidence>
<dbReference type="Gene3D" id="3.20.20.10">
    <property type="entry name" value="Alanine racemase"/>
    <property type="match status" value="1"/>
</dbReference>
<feature type="active site" description="Proton acceptor; specific for D-alanine" evidence="4">
    <location>
        <position position="493"/>
    </location>
</feature>
<dbReference type="Gene3D" id="3.40.1190.10">
    <property type="entry name" value="Mur-like, catalytic domain"/>
    <property type="match status" value="1"/>
</dbReference>
<dbReference type="Pfam" id="PF00842">
    <property type="entry name" value="Ala_racemase_C"/>
    <property type="match status" value="1"/>
</dbReference>
<comment type="pathway">
    <text evidence="4">Amino-acid biosynthesis; D-alanine biosynthesis; D-alanine from L-alanine: step 1/1.</text>
</comment>
<dbReference type="InterPro" id="IPR000713">
    <property type="entry name" value="Mur_ligase_N"/>
</dbReference>
<evidence type="ECO:0000256" key="4">
    <source>
        <dbReference type="HAMAP-Rule" id="MF_01201"/>
    </source>
</evidence>
<evidence type="ECO:0000313" key="7">
    <source>
        <dbReference type="Proteomes" id="UP001447857"/>
    </source>
</evidence>
<evidence type="ECO:0000259" key="5">
    <source>
        <dbReference type="SMART" id="SM01005"/>
    </source>
</evidence>
<dbReference type="InterPro" id="IPR029066">
    <property type="entry name" value="PLP-binding_barrel"/>
</dbReference>
<dbReference type="GO" id="GO:0016874">
    <property type="term" value="F:ligase activity"/>
    <property type="evidence" value="ECO:0007669"/>
    <property type="project" value="UniProtKB-KW"/>
</dbReference>
<dbReference type="PANTHER" id="PTHR30511:SF0">
    <property type="entry name" value="ALANINE RACEMASE, CATABOLIC-RELATED"/>
    <property type="match status" value="1"/>
</dbReference>
<feature type="binding site" evidence="4">
    <location>
        <position position="768"/>
    </location>
    <ligand>
        <name>substrate</name>
    </ligand>
</feature>
<dbReference type="SUPFAM" id="SSF51419">
    <property type="entry name" value="PLP-binding barrel"/>
    <property type="match status" value="1"/>
</dbReference>
<evidence type="ECO:0000256" key="3">
    <source>
        <dbReference type="ARBA" id="ARBA00023235"/>
    </source>
</evidence>
<dbReference type="NCBIfam" id="TIGR00492">
    <property type="entry name" value="alr"/>
    <property type="match status" value="1"/>
</dbReference>
<dbReference type="InterPro" id="IPR011079">
    <property type="entry name" value="Ala_racemase_C"/>
</dbReference>
<dbReference type="CDD" id="cd00430">
    <property type="entry name" value="PLPDE_III_AR"/>
    <property type="match status" value="1"/>
</dbReference>
<gene>
    <name evidence="6" type="ORF">V6624_08400</name>
</gene>
<organism evidence="6 7">
    <name type="scientific">Flavobacterium ginsenosidimutans</name>
    <dbReference type="NCBI Taxonomy" id="687844"/>
    <lineage>
        <taxon>Bacteria</taxon>
        <taxon>Pseudomonadati</taxon>
        <taxon>Bacteroidota</taxon>
        <taxon>Flavobacteriia</taxon>
        <taxon>Flavobacteriales</taxon>
        <taxon>Flavobacteriaceae</taxon>
        <taxon>Flavobacterium</taxon>
    </lineage>
</organism>
<dbReference type="SUPFAM" id="SSF53623">
    <property type="entry name" value="MurD-like peptide ligases, catalytic domain"/>
    <property type="match status" value="1"/>
</dbReference>
<dbReference type="SUPFAM" id="SSF50621">
    <property type="entry name" value="Alanine racemase C-terminal domain-like"/>
    <property type="match status" value="1"/>
</dbReference>
<dbReference type="SUPFAM" id="SSF53244">
    <property type="entry name" value="MurD-like peptide ligases, peptide-binding domain"/>
    <property type="match status" value="1"/>
</dbReference>
<dbReference type="HAMAP" id="MF_01201">
    <property type="entry name" value="Ala_racemase"/>
    <property type="match status" value="1"/>
</dbReference>
<dbReference type="InterPro" id="IPR001608">
    <property type="entry name" value="Ala_racemase_N"/>
</dbReference>
<dbReference type="SUPFAM" id="SSF63418">
    <property type="entry name" value="MurE/MurF N-terminal domain"/>
    <property type="match status" value="1"/>
</dbReference>
<feature type="domain" description="Alanine racemase C-terminal" evidence="5">
    <location>
        <begin position="698"/>
        <end position="822"/>
    </location>
</feature>
<dbReference type="EC" id="5.1.1.1" evidence="4"/>
<dbReference type="Pfam" id="PF08245">
    <property type="entry name" value="Mur_ligase_M"/>
    <property type="match status" value="1"/>
</dbReference>
<feature type="active site" description="Proton acceptor; specific for L-alanine" evidence="4">
    <location>
        <position position="719"/>
    </location>
</feature>
<keyword evidence="3 4" id="KW-0413">Isomerase</keyword>
<feature type="binding site" evidence="4">
    <location>
        <position position="591"/>
    </location>
    <ligand>
        <name>substrate</name>
    </ligand>
</feature>
<evidence type="ECO:0000313" key="6">
    <source>
        <dbReference type="EMBL" id="WXK51647.1"/>
    </source>
</evidence>
<dbReference type="InterPro" id="IPR000821">
    <property type="entry name" value="Ala_racemase"/>
</dbReference>
<keyword evidence="2 4" id="KW-0663">Pyridoxal phosphate</keyword>
<dbReference type="Pfam" id="PF01168">
    <property type="entry name" value="Ala_racemase_N"/>
    <property type="match status" value="1"/>
</dbReference>
<feature type="modified residue" description="N6-(pyridoxal phosphate)lysine" evidence="4">
    <location>
        <position position="493"/>
    </location>
</feature>
<dbReference type="RefSeq" id="WP_338841539.1">
    <property type="nucleotide sequence ID" value="NZ_CP147988.1"/>
</dbReference>
<dbReference type="SMART" id="SM01005">
    <property type="entry name" value="Ala_racemase_C"/>
    <property type="match status" value="1"/>
</dbReference>
<evidence type="ECO:0000256" key="1">
    <source>
        <dbReference type="ARBA" id="ARBA00001933"/>
    </source>
</evidence>
<dbReference type="Gene3D" id="3.90.190.20">
    <property type="entry name" value="Mur ligase, C-terminal domain"/>
    <property type="match status" value="1"/>
</dbReference>
<comment type="similarity">
    <text evidence="4">Belongs to the alanine racemase family.</text>
</comment>
<dbReference type="EMBL" id="CP147988">
    <property type="protein sequence ID" value="WXK51647.1"/>
    <property type="molecule type" value="Genomic_DNA"/>
</dbReference>
<keyword evidence="7" id="KW-1185">Reference proteome</keyword>
<sequence>MSINLKSLVSVLNAKWIGSDADVLIDHISIDSRSLQNGSQTLFFALAGVNNNAHLFIPDLIENGVHNFVVHHIPEGYADKANFLVVENTRQALQEFAAYYRNLFHFPVIGLTGSNGKTIVKEWLNFLLSPDYNIIRSPKSYNSQVGVPLSVIAINVKHNLGIFEAGISTVNEMVKLEKIIKPNIGILTSIGSAHDEGFLNLVQKIDEKLILFKDCPIIIYQKNEVVDSCLSQFVAEYMHHPRKLFSWSFTDKKADVFIEKREHKNDHTFIQYRYKNEKFNLEIPFNDSASVENAISCLLVLLHFDYDQETIQNRIEMLYPVRMRLEVKNGINNCSIIDDSYSSDFQSLKIALDFLESQKKKGASKTVILSDIFQSGFANEELYSKVAQLISDNKINRIIGIGSTISSFGAKFPNSVMFPNTADFIAEIDNLNFNNETILIKGARSFKFEEIVSLLEEKTHETVLEINLDAISHNFNYFKSKLAANVKMMVMVKAFGYGNGGLEIAKLLEHHKVDYLGVAFADEGIALKNGGIKLPIMVLNPESTSFPSIIQYQLEPEIYSIKGLNAFLKIAREKKLKDFPIHIKIDTGMHRLGFEENTLEELIETLRGNATVRVQSILSHLATSDDPKHYDFVNQQIALFEKLSSRLISELNINPIRHILNTSGISNFPNAQYNMVRLGIGLYGVSNDPLEQKYLENVGTLKSIISQVRTIPAGDSVGYGRRFMAEKETKIATIPIGYADGIARLWGNEVGFVTIKNQKAKIVGSVCMDMLMVNVTDIDCKEGDSVIIFGESPTVIEMAEALKTIPYEIMTSISQRVKRVFFR</sequence>
<dbReference type="Gene3D" id="3.40.1390.10">
    <property type="entry name" value="MurE/MurF, N-terminal domain"/>
    <property type="match status" value="1"/>
</dbReference>
<dbReference type="PANTHER" id="PTHR30511">
    <property type="entry name" value="ALANINE RACEMASE"/>
    <property type="match status" value="1"/>
</dbReference>